<dbReference type="Proteomes" id="UP000606786">
    <property type="component" value="Unassembled WGS sequence"/>
</dbReference>
<proteinExistence type="predicted"/>
<reference evidence="1" key="1">
    <citation type="submission" date="2020-11" db="EMBL/GenBank/DDBJ databases">
        <authorList>
            <person name="Whitehead M."/>
        </authorList>
    </citation>
    <scope>NUCLEOTIDE SEQUENCE</scope>
    <source>
        <strain evidence="1">EGII</strain>
    </source>
</reference>
<dbReference type="EMBL" id="CAJHJT010000056">
    <property type="protein sequence ID" value="CAD7013501.1"/>
    <property type="molecule type" value="Genomic_DNA"/>
</dbReference>
<evidence type="ECO:0000313" key="2">
    <source>
        <dbReference type="Proteomes" id="UP000606786"/>
    </source>
</evidence>
<organism evidence="1 2">
    <name type="scientific">Ceratitis capitata</name>
    <name type="common">Mediterranean fruit fly</name>
    <name type="synonym">Tephritis capitata</name>
    <dbReference type="NCBI Taxonomy" id="7213"/>
    <lineage>
        <taxon>Eukaryota</taxon>
        <taxon>Metazoa</taxon>
        <taxon>Ecdysozoa</taxon>
        <taxon>Arthropoda</taxon>
        <taxon>Hexapoda</taxon>
        <taxon>Insecta</taxon>
        <taxon>Pterygota</taxon>
        <taxon>Neoptera</taxon>
        <taxon>Endopterygota</taxon>
        <taxon>Diptera</taxon>
        <taxon>Brachycera</taxon>
        <taxon>Muscomorpha</taxon>
        <taxon>Tephritoidea</taxon>
        <taxon>Tephritidae</taxon>
        <taxon>Ceratitis</taxon>
        <taxon>Ceratitis</taxon>
    </lineage>
</organism>
<comment type="caution">
    <text evidence="1">The sequence shown here is derived from an EMBL/GenBank/DDBJ whole genome shotgun (WGS) entry which is preliminary data.</text>
</comment>
<dbReference type="AlphaFoldDB" id="A0A811VEP1"/>
<name>A0A811VEP1_CERCA</name>
<protein>
    <submittedName>
        <fullName evidence="1">(Mediterranean fruit fly) hypothetical protein</fullName>
    </submittedName>
</protein>
<evidence type="ECO:0000313" key="1">
    <source>
        <dbReference type="EMBL" id="CAD7013501.1"/>
    </source>
</evidence>
<gene>
    <name evidence="1" type="ORF">CCAP1982_LOCUS21561</name>
</gene>
<accession>A0A811VEP1</accession>
<keyword evidence="2" id="KW-1185">Reference proteome</keyword>
<sequence>MEPSKLVIDFNTLVTGEQLLLSFTAIVMESSSCSKGRQQSVTQKTMQSKLMRSHHQSVRVDEASGTVGNRNIAVSHIPFVINQKLIPPTAIRCFQVTFDTPYFDVTKDFAIREEVIMKRKT</sequence>